<dbReference type="AlphaFoldDB" id="A0AAV5J5M7"/>
<dbReference type="PANTHER" id="PTHR45926">
    <property type="entry name" value="OSJNBA0053K19.4 PROTEIN"/>
    <property type="match status" value="1"/>
</dbReference>
<feature type="domain" description="NET" evidence="4">
    <location>
        <begin position="207"/>
        <end position="288"/>
    </location>
</feature>
<gene>
    <name evidence="5" type="ORF">SLEP1_g19555</name>
</gene>
<dbReference type="Gene3D" id="1.20.1270.220">
    <property type="match status" value="1"/>
</dbReference>
<dbReference type="InterPro" id="IPR038336">
    <property type="entry name" value="NET_sf"/>
</dbReference>
<dbReference type="PROSITE" id="PS51525">
    <property type="entry name" value="NET"/>
    <property type="match status" value="1"/>
</dbReference>
<evidence type="ECO:0000313" key="5">
    <source>
        <dbReference type="EMBL" id="GKV07843.1"/>
    </source>
</evidence>
<keyword evidence="2" id="KW-0804">Transcription</keyword>
<evidence type="ECO:0000313" key="6">
    <source>
        <dbReference type="Proteomes" id="UP001054252"/>
    </source>
</evidence>
<proteinExistence type="predicted"/>
<organism evidence="5 6">
    <name type="scientific">Rubroshorea leprosula</name>
    <dbReference type="NCBI Taxonomy" id="152421"/>
    <lineage>
        <taxon>Eukaryota</taxon>
        <taxon>Viridiplantae</taxon>
        <taxon>Streptophyta</taxon>
        <taxon>Embryophyta</taxon>
        <taxon>Tracheophyta</taxon>
        <taxon>Spermatophyta</taxon>
        <taxon>Magnoliopsida</taxon>
        <taxon>eudicotyledons</taxon>
        <taxon>Gunneridae</taxon>
        <taxon>Pentapetalae</taxon>
        <taxon>rosids</taxon>
        <taxon>malvids</taxon>
        <taxon>Malvales</taxon>
        <taxon>Dipterocarpaceae</taxon>
        <taxon>Rubroshorea</taxon>
    </lineage>
</organism>
<evidence type="ECO:0000256" key="1">
    <source>
        <dbReference type="ARBA" id="ARBA00023015"/>
    </source>
</evidence>
<reference evidence="5 6" key="1">
    <citation type="journal article" date="2021" name="Commun. Biol.">
        <title>The genome of Shorea leprosula (Dipterocarpaceae) highlights the ecological relevance of drought in aseasonal tropical rainforests.</title>
        <authorList>
            <person name="Ng K.K.S."/>
            <person name="Kobayashi M.J."/>
            <person name="Fawcett J.A."/>
            <person name="Hatakeyama M."/>
            <person name="Paape T."/>
            <person name="Ng C.H."/>
            <person name="Ang C.C."/>
            <person name="Tnah L.H."/>
            <person name="Lee C.T."/>
            <person name="Nishiyama T."/>
            <person name="Sese J."/>
            <person name="O'Brien M.J."/>
            <person name="Copetti D."/>
            <person name="Mohd Noor M.I."/>
            <person name="Ong R.C."/>
            <person name="Putra M."/>
            <person name="Sireger I.Z."/>
            <person name="Indrioko S."/>
            <person name="Kosugi Y."/>
            <person name="Izuno A."/>
            <person name="Isagi Y."/>
            <person name="Lee S.L."/>
            <person name="Shimizu K.K."/>
        </authorList>
    </citation>
    <scope>NUCLEOTIDE SEQUENCE [LARGE SCALE GENOMIC DNA]</scope>
    <source>
        <strain evidence="5">214</strain>
    </source>
</reference>
<protein>
    <recommendedName>
        <fullName evidence="4">NET domain-containing protein</fullName>
    </recommendedName>
</protein>
<feature type="compositionally biased region" description="Polar residues" evidence="3">
    <location>
        <begin position="150"/>
        <end position="162"/>
    </location>
</feature>
<comment type="caution">
    <text evidence="5">The sequence shown here is derived from an EMBL/GenBank/DDBJ whole genome shotgun (WGS) entry which is preliminary data.</text>
</comment>
<evidence type="ECO:0000256" key="2">
    <source>
        <dbReference type="ARBA" id="ARBA00023163"/>
    </source>
</evidence>
<evidence type="ECO:0000259" key="4">
    <source>
        <dbReference type="PROSITE" id="PS51525"/>
    </source>
</evidence>
<name>A0AAV5J5M7_9ROSI</name>
<feature type="region of interest" description="Disordered" evidence="3">
    <location>
        <begin position="125"/>
        <end position="168"/>
    </location>
</feature>
<sequence>MSEAPRDLNDSTEQSRGGPDYFSYYTHEIARLLSENEDIMVAPASNTPELPEGKFQWTSGKERISYNCDNDGPAFGNSLGASISDFKKERLNVLLMQSVNDLSKEVEEMLDPVLSMHRLKCQIRNKSSRDSGAASNGDAGQMNSEELKMSPSSLSTGVPANSSKEEDDDLQFLLQSDSQLVEQTVKKYSDELSNTLGHMEQRLEDLLDTLIAKCRQMTPAEKQQLQKWIQKLPQENLGRVAEIIQHKKPAGKKHQDDIFVNLELEENVTLWRLYFYVQAVENAKKLAK</sequence>
<dbReference type="Proteomes" id="UP001054252">
    <property type="component" value="Unassembled WGS sequence"/>
</dbReference>
<keyword evidence="6" id="KW-1185">Reference proteome</keyword>
<evidence type="ECO:0000256" key="3">
    <source>
        <dbReference type="SAM" id="MobiDB-lite"/>
    </source>
</evidence>
<dbReference type="EMBL" id="BPVZ01000028">
    <property type="protein sequence ID" value="GKV07843.1"/>
    <property type="molecule type" value="Genomic_DNA"/>
</dbReference>
<keyword evidence="1" id="KW-0805">Transcription regulation</keyword>
<feature type="region of interest" description="Disordered" evidence="3">
    <location>
        <begin position="1"/>
        <end position="20"/>
    </location>
</feature>
<dbReference type="Pfam" id="PF17035">
    <property type="entry name" value="BET"/>
    <property type="match status" value="1"/>
</dbReference>
<dbReference type="InterPro" id="IPR027353">
    <property type="entry name" value="NET_dom"/>
</dbReference>
<accession>A0AAV5J5M7</accession>